<dbReference type="GO" id="GO:0004493">
    <property type="term" value="F:methylmalonyl-CoA epimerase activity"/>
    <property type="evidence" value="ECO:0007669"/>
    <property type="project" value="TreeGrafter"/>
</dbReference>
<evidence type="ECO:0000313" key="5">
    <source>
        <dbReference type="Proteomes" id="UP000830542"/>
    </source>
</evidence>
<organism evidence="3 6">
    <name type="scientific">Halococcus dombrowskii</name>
    <dbReference type="NCBI Taxonomy" id="179637"/>
    <lineage>
        <taxon>Archaea</taxon>
        <taxon>Methanobacteriati</taxon>
        <taxon>Methanobacteriota</taxon>
        <taxon>Stenosarchaea group</taxon>
        <taxon>Halobacteria</taxon>
        <taxon>Halobacteriales</taxon>
        <taxon>Halococcaceae</taxon>
        <taxon>Halococcus</taxon>
    </lineage>
</organism>
<sequence length="165" mass="18475">MAKQEHTRGFAHVGITVSDIEAALDWYQDVLGFDRLTGPLDVERNEGHLGDVAAELYHDTDFESVRLAHLTTANQVTIELFEFDGTTGNTITDPTTPGISHISVIDSEVEKLSNEIEDAGGERRSDVRRLFPDQDYRLAYCEDPFGNVIEIYSHSSERIFSNQDA</sequence>
<proteinExistence type="predicted"/>
<dbReference type="InterPro" id="IPR037523">
    <property type="entry name" value="VOC_core"/>
</dbReference>
<dbReference type="Pfam" id="PF00903">
    <property type="entry name" value="Glyoxalase"/>
    <property type="match status" value="1"/>
</dbReference>
<feature type="domain" description="VOC" evidence="2">
    <location>
        <begin position="9"/>
        <end position="154"/>
    </location>
</feature>
<evidence type="ECO:0000259" key="2">
    <source>
        <dbReference type="PROSITE" id="PS51819"/>
    </source>
</evidence>
<dbReference type="Proteomes" id="UP000830542">
    <property type="component" value="Plasmid unnamed1"/>
</dbReference>
<dbReference type="GeneID" id="71763412"/>
<evidence type="ECO:0000313" key="4">
    <source>
        <dbReference type="EMBL" id="UOO96709.1"/>
    </source>
</evidence>
<dbReference type="SUPFAM" id="SSF54593">
    <property type="entry name" value="Glyoxalase/Bleomycin resistance protein/Dihydroxybiphenyl dioxygenase"/>
    <property type="match status" value="1"/>
</dbReference>
<dbReference type="KEGG" id="hdo:MUK72_16150"/>
<dbReference type="EMBL" id="CP095006">
    <property type="protein sequence ID" value="UOO96709.1"/>
    <property type="molecule type" value="Genomic_DNA"/>
</dbReference>
<keyword evidence="4" id="KW-0614">Plasmid</keyword>
<reference evidence="3" key="1">
    <citation type="journal article" date="2014" name="Int. J. Syst. Evol. Microbiol.">
        <title>Complete genome sequence of Corynebacterium casei LMG S-19264T (=DSM 44701T), isolated from a smear-ripened cheese.</title>
        <authorList>
            <consortium name="US DOE Joint Genome Institute (JGI-PGF)"/>
            <person name="Walter F."/>
            <person name="Albersmeier A."/>
            <person name="Kalinowski J."/>
            <person name="Ruckert C."/>
        </authorList>
    </citation>
    <scope>NUCLEOTIDE SEQUENCE</scope>
    <source>
        <strain evidence="3">JCM 12289</strain>
    </source>
</reference>
<keyword evidence="5" id="KW-1185">Reference proteome</keyword>
<name>A0AAV3SGM4_HALDO</name>
<gene>
    <name evidence="3" type="ORF">GCM10008985_14920</name>
    <name evidence="4" type="ORF">MUK72_16150</name>
</gene>
<dbReference type="GO" id="GO:0016829">
    <property type="term" value="F:lyase activity"/>
    <property type="evidence" value="ECO:0007669"/>
    <property type="project" value="UniProtKB-KW"/>
</dbReference>
<reference evidence="4" key="2">
    <citation type="submission" date="2022-04" db="EMBL/GenBank/DDBJ databases">
        <title>Sequencing and genomic assembly of Halococcus dombrowskii.</title>
        <authorList>
            <person name="Lim S.W."/>
            <person name="MacLea K.S."/>
        </authorList>
    </citation>
    <scope>NUCLEOTIDE SEQUENCE</scope>
    <source>
        <strain evidence="4">H4</strain>
        <plasmid evidence="4">unnamed1</plasmid>
    </source>
</reference>
<dbReference type="PANTHER" id="PTHR43048">
    <property type="entry name" value="METHYLMALONYL-COA EPIMERASE"/>
    <property type="match status" value="1"/>
</dbReference>
<evidence type="ECO:0000313" key="3">
    <source>
        <dbReference type="EMBL" id="GAA0459568.1"/>
    </source>
</evidence>
<keyword evidence="1" id="KW-0479">Metal-binding</keyword>
<dbReference type="GO" id="GO:0046872">
    <property type="term" value="F:metal ion binding"/>
    <property type="evidence" value="ECO:0007669"/>
    <property type="project" value="UniProtKB-KW"/>
</dbReference>
<dbReference type="PANTHER" id="PTHR43048:SF6">
    <property type="entry name" value="BLR8189 PROTEIN"/>
    <property type="match status" value="1"/>
</dbReference>
<dbReference type="Proteomes" id="UP001500962">
    <property type="component" value="Unassembled WGS sequence"/>
</dbReference>
<geneLocation type="plasmid" evidence="4 5">
    <name>unnamed1</name>
</geneLocation>
<dbReference type="GO" id="GO:0046491">
    <property type="term" value="P:L-methylmalonyl-CoA metabolic process"/>
    <property type="evidence" value="ECO:0007669"/>
    <property type="project" value="TreeGrafter"/>
</dbReference>
<dbReference type="RefSeq" id="WP_244705686.1">
    <property type="nucleotide sequence ID" value="NZ_BAAADN010000023.1"/>
</dbReference>
<reference evidence="3" key="3">
    <citation type="submission" date="2023-12" db="EMBL/GenBank/DDBJ databases">
        <authorList>
            <person name="Sun Q."/>
            <person name="Inoue M."/>
        </authorList>
    </citation>
    <scope>NUCLEOTIDE SEQUENCE</scope>
    <source>
        <strain evidence="3">JCM 12289</strain>
    </source>
</reference>
<dbReference type="Gene3D" id="3.10.180.10">
    <property type="entry name" value="2,3-Dihydroxybiphenyl 1,2-Dioxygenase, domain 1"/>
    <property type="match status" value="1"/>
</dbReference>
<dbReference type="InterPro" id="IPR051785">
    <property type="entry name" value="MMCE/EMCE_epimerase"/>
</dbReference>
<dbReference type="PROSITE" id="PS51819">
    <property type="entry name" value="VOC"/>
    <property type="match status" value="1"/>
</dbReference>
<evidence type="ECO:0000256" key="1">
    <source>
        <dbReference type="ARBA" id="ARBA00022723"/>
    </source>
</evidence>
<dbReference type="InterPro" id="IPR004360">
    <property type="entry name" value="Glyas_Fos-R_dOase_dom"/>
</dbReference>
<dbReference type="InterPro" id="IPR029068">
    <property type="entry name" value="Glyas_Bleomycin-R_OHBP_Dase"/>
</dbReference>
<protein>
    <submittedName>
        <fullName evidence="3">Lactoylglutathione lyase family protein</fullName>
    </submittedName>
    <submittedName>
        <fullName evidence="4">VOC family protein</fullName>
    </submittedName>
</protein>
<dbReference type="EMBL" id="BAAADN010000023">
    <property type="protein sequence ID" value="GAA0459568.1"/>
    <property type="molecule type" value="Genomic_DNA"/>
</dbReference>
<dbReference type="AlphaFoldDB" id="A0AAV3SGM4"/>
<keyword evidence="3" id="KW-0456">Lyase</keyword>
<accession>A0AAV3SGM4</accession>
<evidence type="ECO:0000313" key="6">
    <source>
        <dbReference type="Proteomes" id="UP001500962"/>
    </source>
</evidence>